<accession>A0A6G9YPF8</accession>
<dbReference type="EMBL" id="CP046172">
    <property type="protein sequence ID" value="QIS15020.1"/>
    <property type="molecule type" value="Genomic_DNA"/>
</dbReference>
<dbReference type="InterPro" id="IPR010982">
    <property type="entry name" value="Lambda_DNA-bd_dom_sf"/>
</dbReference>
<dbReference type="GO" id="GO:0003677">
    <property type="term" value="F:DNA binding"/>
    <property type="evidence" value="ECO:0007669"/>
    <property type="project" value="InterPro"/>
</dbReference>
<dbReference type="PANTHER" id="PTHR35010">
    <property type="entry name" value="BLL4672 PROTEIN-RELATED"/>
    <property type="match status" value="1"/>
</dbReference>
<dbReference type="SMART" id="SM00530">
    <property type="entry name" value="HTH_XRE"/>
    <property type="match status" value="1"/>
</dbReference>
<protein>
    <submittedName>
        <fullName evidence="2">Helix-turn-helix domain-containing protein</fullName>
    </submittedName>
</protein>
<evidence type="ECO:0000259" key="1">
    <source>
        <dbReference type="PROSITE" id="PS50943"/>
    </source>
</evidence>
<dbReference type="Gene3D" id="3.30.450.180">
    <property type="match status" value="1"/>
</dbReference>
<dbReference type="RefSeq" id="WP_167477340.1">
    <property type="nucleotide sequence ID" value="NZ_CP046172.1"/>
</dbReference>
<gene>
    <name evidence="2" type="ORF">F5544_35950</name>
</gene>
<dbReference type="KEGG" id="nah:F5544_35950"/>
<proteinExistence type="predicted"/>
<keyword evidence="3" id="KW-1185">Reference proteome</keyword>
<dbReference type="InterPro" id="IPR001387">
    <property type="entry name" value="Cro/C1-type_HTH"/>
</dbReference>
<dbReference type="CDD" id="cd00093">
    <property type="entry name" value="HTH_XRE"/>
    <property type="match status" value="1"/>
</dbReference>
<evidence type="ECO:0000313" key="3">
    <source>
        <dbReference type="Proteomes" id="UP000503540"/>
    </source>
</evidence>
<dbReference type="Gene3D" id="1.10.260.40">
    <property type="entry name" value="lambda repressor-like DNA-binding domains"/>
    <property type="match status" value="1"/>
</dbReference>
<dbReference type="InterPro" id="IPR041413">
    <property type="entry name" value="MLTR_LBD"/>
</dbReference>
<name>A0A6G9YPF8_9NOCA</name>
<dbReference type="Proteomes" id="UP000503540">
    <property type="component" value="Chromosome"/>
</dbReference>
<feature type="domain" description="HTH cro/C1-type" evidence="1">
    <location>
        <begin position="35"/>
        <end position="82"/>
    </location>
</feature>
<evidence type="ECO:0000313" key="2">
    <source>
        <dbReference type="EMBL" id="QIS15020.1"/>
    </source>
</evidence>
<dbReference type="SUPFAM" id="SSF47413">
    <property type="entry name" value="lambda repressor-like DNA-binding domains"/>
    <property type="match status" value="1"/>
</dbReference>
<organism evidence="2 3">
    <name type="scientific">Nocardia arthritidis</name>
    <dbReference type="NCBI Taxonomy" id="228602"/>
    <lineage>
        <taxon>Bacteria</taxon>
        <taxon>Bacillati</taxon>
        <taxon>Actinomycetota</taxon>
        <taxon>Actinomycetes</taxon>
        <taxon>Mycobacteriales</taxon>
        <taxon>Nocardiaceae</taxon>
        <taxon>Nocardia</taxon>
    </lineage>
</organism>
<dbReference type="Pfam" id="PF13560">
    <property type="entry name" value="HTH_31"/>
    <property type="match status" value="1"/>
</dbReference>
<dbReference type="Pfam" id="PF17765">
    <property type="entry name" value="MLTR_LBD"/>
    <property type="match status" value="1"/>
</dbReference>
<dbReference type="PANTHER" id="PTHR35010:SF2">
    <property type="entry name" value="BLL4672 PROTEIN"/>
    <property type="match status" value="1"/>
</dbReference>
<sequence length="285" mass="31408">MTDQGELGRFLRARRERVKPAEVGLPAVGVRRTPGLRREELATLAGMSVDYYVRLERGKEVHPSPAVLERLAAALLLTEAETAHLNALAAGAGGTANPRRRPASRTVRPTARLLLEAVRPNPAILLSRTNDLLAANPSGLALFPGLADWPAKRRNLIRYLFLHPAARTLWPDWETMVPRSVGNLRARAGTDPDDPELTALVGELIVKSPDFARLWHRYDVRPRTVGTKVYNHPTVGRMHLDFENMALPDTDGQYLVIYLAAPDTPDHDAITLLDLAADPAVSDTR</sequence>
<dbReference type="AlphaFoldDB" id="A0A6G9YPF8"/>
<dbReference type="PROSITE" id="PS50943">
    <property type="entry name" value="HTH_CROC1"/>
    <property type="match status" value="1"/>
</dbReference>
<reference evidence="2 3" key="1">
    <citation type="journal article" date="2019" name="ACS Chem. Biol.">
        <title>Identification and Mobilization of a Cryptic Antibiotic Biosynthesis Gene Locus from a Human-Pathogenic Nocardia Isolate.</title>
        <authorList>
            <person name="Herisse M."/>
            <person name="Ishida K."/>
            <person name="Porter J.L."/>
            <person name="Howden B."/>
            <person name="Hertweck C."/>
            <person name="Stinear T.P."/>
            <person name="Pidot S.J."/>
        </authorList>
    </citation>
    <scope>NUCLEOTIDE SEQUENCE [LARGE SCALE GENOMIC DNA]</scope>
    <source>
        <strain evidence="2 3">AUSMDU00012717</strain>
    </source>
</reference>